<dbReference type="PANTHER" id="PTHR24345:SF89">
    <property type="entry name" value="SERINE_THREONINE-PROTEIN KINASE PLK4"/>
    <property type="match status" value="1"/>
</dbReference>
<dbReference type="InterPro" id="IPR033698">
    <property type="entry name" value="POLO_box_Plk4_2"/>
</dbReference>
<evidence type="ECO:0000256" key="4">
    <source>
        <dbReference type="ARBA" id="ARBA00022840"/>
    </source>
</evidence>
<dbReference type="CDD" id="cd13116">
    <property type="entry name" value="POLO_box_Plk4_3"/>
    <property type="match status" value="1"/>
</dbReference>
<dbReference type="PROSITE" id="PS51984">
    <property type="entry name" value="CPB1"/>
    <property type="match status" value="1"/>
</dbReference>
<reference evidence="12" key="1">
    <citation type="journal article" name="BMC Genomics">
        <title>Long-read sequencing and de novo genome assembly of marine medaka (Oryzias melastigma).</title>
        <authorList>
            <person name="Liang P."/>
            <person name="Saqib H.S.A."/>
            <person name="Ni X."/>
            <person name="Shen Y."/>
        </authorList>
    </citation>
    <scope>NUCLEOTIDE SEQUENCE</scope>
    <source>
        <strain evidence="12">Bigg-433</strain>
    </source>
</reference>
<feature type="domain" description="POLO box" evidence="9">
    <location>
        <begin position="423"/>
        <end position="501"/>
    </location>
</feature>
<evidence type="ECO:0000259" key="10">
    <source>
        <dbReference type="PROSITE" id="PS51984"/>
    </source>
</evidence>
<dbReference type="PANTHER" id="PTHR24345">
    <property type="entry name" value="SERINE/THREONINE-PROTEIN KINASE PLK"/>
    <property type="match status" value="1"/>
</dbReference>
<keyword evidence="2" id="KW-0547">Nucleotide-binding</keyword>
<dbReference type="SUPFAM" id="SSF82615">
    <property type="entry name" value="Polo-box domain"/>
    <property type="match status" value="1"/>
</dbReference>
<dbReference type="Gene3D" id="2.40.50.930">
    <property type="match status" value="1"/>
</dbReference>
<keyword evidence="1" id="KW-0808">Transferase</keyword>
<evidence type="ECO:0000256" key="7">
    <source>
        <dbReference type="ARBA" id="ARBA00030924"/>
    </source>
</evidence>
<dbReference type="CDD" id="cd13114">
    <property type="entry name" value="POLO_box_Plk4_1"/>
    <property type="match status" value="1"/>
</dbReference>
<dbReference type="FunFam" id="3.30.1120.120:FF:000001">
    <property type="entry name" value="serine/threonine-protein kinase PLK4 isoform X2"/>
    <property type="match status" value="1"/>
</dbReference>
<dbReference type="PROSITE" id="PS51985">
    <property type="entry name" value="CPB2"/>
    <property type="match status" value="1"/>
</dbReference>
<protein>
    <recommendedName>
        <fullName evidence="7">Serine/threonine-protein kinase SAK</fullName>
    </recommendedName>
    <alternativeName>
        <fullName evidence="6">Serine/threonine-protein kinase Sak</fullName>
    </alternativeName>
</protein>
<keyword evidence="5" id="KW-0832">Ubl conjugation</keyword>
<evidence type="ECO:0000256" key="3">
    <source>
        <dbReference type="ARBA" id="ARBA00022777"/>
    </source>
</evidence>
<dbReference type="PROSITE" id="PS50078">
    <property type="entry name" value="POLO_BOX"/>
    <property type="match status" value="1"/>
</dbReference>
<keyword evidence="4" id="KW-0067">ATP-binding</keyword>
<organism evidence="12 13">
    <name type="scientific">Oryzias melastigma</name>
    <name type="common">Marine medaka</name>
    <dbReference type="NCBI Taxonomy" id="30732"/>
    <lineage>
        <taxon>Eukaryota</taxon>
        <taxon>Metazoa</taxon>
        <taxon>Chordata</taxon>
        <taxon>Craniata</taxon>
        <taxon>Vertebrata</taxon>
        <taxon>Euteleostomi</taxon>
        <taxon>Actinopterygii</taxon>
        <taxon>Neopterygii</taxon>
        <taxon>Teleostei</taxon>
        <taxon>Neoteleostei</taxon>
        <taxon>Acanthomorphata</taxon>
        <taxon>Ovalentaria</taxon>
        <taxon>Atherinomorphae</taxon>
        <taxon>Beloniformes</taxon>
        <taxon>Adrianichthyidae</taxon>
        <taxon>Oryziinae</taxon>
        <taxon>Oryzias</taxon>
    </lineage>
</organism>
<feature type="domain" description="Cryptic POLO box 2 (CPB2)" evidence="11">
    <location>
        <begin position="260"/>
        <end position="369"/>
    </location>
</feature>
<dbReference type="Pfam" id="PF18409">
    <property type="entry name" value="Plk4_PB2"/>
    <property type="match status" value="1"/>
</dbReference>
<feature type="region of interest" description="Disordered" evidence="8">
    <location>
        <begin position="51"/>
        <end position="139"/>
    </location>
</feature>
<dbReference type="AlphaFoldDB" id="A0A834CUL7"/>
<evidence type="ECO:0000256" key="5">
    <source>
        <dbReference type="ARBA" id="ARBA00022843"/>
    </source>
</evidence>
<dbReference type="FunFam" id="2.40.50.930:FF:000001">
    <property type="entry name" value="Serine/threonine-protein kinase PLK4"/>
    <property type="match status" value="1"/>
</dbReference>
<dbReference type="Gene3D" id="3.30.1120.130">
    <property type="match status" value="1"/>
</dbReference>
<dbReference type="EMBL" id="WKFB01000177">
    <property type="protein sequence ID" value="KAF6732881.1"/>
    <property type="molecule type" value="Genomic_DNA"/>
</dbReference>
<evidence type="ECO:0000256" key="2">
    <source>
        <dbReference type="ARBA" id="ARBA00022741"/>
    </source>
</evidence>
<sequence length="510" mass="55980">MFPINCSQQYSEHGRHPSPPVKQSANCGYLSTEMTHQPNLQFQDLESVSNWLSNEGSGSRPTEKSTHSNSSSFHSSTGALGIHNSWTDKPGSRGVHSLHSQHPPHQLPSNSDSYRENAPEAGFQLSNGGDLKLSSAKSSSDKLKKTLRDVIPPLCAARLKPIRQKTKNAVVSILDTGEVCMELLKCQNGQERVKEVLRISSDGTMVTIYQPNGGKGFPVLDHPPAAPEDILICSYDDLPEKYWKKYQYASKFVQLVKSKTPKVTLYTKFAKVMLMENSPNADLEEQRLTRQSELVRVVEKSGKSYTVKGDVGLGGLSPESRMYVELSDEGHGMCLSLEAAITAEEQRSNQKVPFFPITIGRRPVSSDPASLPLQQMLPNTASPPKSTQITPSMISYDGSDFTTASISRKCSPVRQDLVQSSGKVLKSIFVPNVGWASQLTSGEVWVQFNDGSQLVVQAGVSCITYTSPDGRITRYKENEKLPENVKEKLHCLSTILGLLANPSALHQPAH</sequence>
<evidence type="ECO:0000259" key="11">
    <source>
        <dbReference type="PROSITE" id="PS51985"/>
    </source>
</evidence>
<dbReference type="GO" id="GO:0005524">
    <property type="term" value="F:ATP binding"/>
    <property type="evidence" value="ECO:0007669"/>
    <property type="project" value="UniProtKB-KW"/>
</dbReference>
<keyword evidence="3 12" id="KW-0418">Kinase</keyword>
<evidence type="ECO:0000256" key="6">
    <source>
        <dbReference type="ARBA" id="ARBA00030429"/>
    </source>
</evidence>
<feature type="region of interest" description="Disordered" evidence="8">
    <location>
        <begin position="1"/>
        <end position="26"/>
    </location>
</feature>
<name>A0A834CUL7_ORYME</name>
<dbReference type="Pfam" id="PF18190">
    <property type="entry name" value="Plk4_PB1"/>
    <property type="match status" value="1"/>
</dbReference>
<dbReference type="GO" id="GO:0005634">
    <property type="term" value="C:nucleus"/>
    <property type="evidence" value="ECO:0007669"/>
    <property type="project" value="TreeGrafter"/>
</dbReference>
<feature type="domain" description="Cryptic POLO box 1 (CPB1)" evidence="10">
    <location>
        <begin position="146"/>
        <end position="259"/>
    </location>
</feature>
<dbReference type="Gene3D" id="3.30.1120.120">
    <property type="match status" value="1"/>
</dbReference>
<comment type="caution">
    <text evidence="12">The sequence shown here is derived from an EMBL/GenBank/DDBJ whole genome shotgun (WGS) entry which is preliminary data.</text>
</comment>
<proteinExistence type="predicted"/>
<dbReference type="InterPro" id="IPR047108">
    <property type="entry name" value="Plk4-like_POLO_box_2_sf"/>
</dbReference>
<evidence type="ECO:0000313" key="12">
    <source>
        <dbReference type="EMBL" id="KAF6732881.1"/>
    </source>
</evidence>
<feature type="compositionally biased region" description="Low complexity" evidence="8">
    <location>
        <begin position="67"/>
        <end position="77"/>
    </location>
</feature>
<accession>A0A834CUL7</accession>
<gene>
    <name evidence="12" type="ORF">FQA47_024048</name>
</gene>
<evidence type="ECO:0000313" key="13">
    <source>
        <dbReference type="Proteomes" id="UP000646548"/>
    </source>
</evidence>
<evidence type="ECO:0000256" key="1">
    <source>
        <dbReference type="ARBA" id="ARBA00022679"/>
    </source>
</evidence>
<dbReference type="GO" id="GO:0016301">
    <property type="term" value="F:kinase activity"/>
    <property type="evidence" value="ECO:0007669"/>
    <property type="project" value="UniProtKB-KW"/>
</dbReference>
<dbReference type="Proteomes" id="UP000646548">
    <property type="component" value="Unassembled WGS sequence"/>
</dbReference>
<evidence type="ECO:0000256" key="8">
    <source>
        <dbReference type="SAM" id="MobiDB-lite"/>
    </source>
</evidence>
<dbReference type="InterPro" id="IPR000959">
    <property type="entry name" value="POLO_box_dom"/>
</dbReference>
<feature type="compositionally biased region" description="Polar residues" evidence="8">
    <location>
        <begin position="51"/>
        <end position="60"/>
    </location>
</feature>
<evidence type="ECO:0000259" key="9">
    <source>
        <dbReference type="PROSITE" id="PS50078"/>
    </source>
</evidence>
<dbReference type="InterPro" id="IPR033699">
    <property type="entry name" value="POLO_box_Plk4_1"/>
</dbReference>
<feature type="compositionally biased region" description="Polar residues" evidence="8">
    <location>
        <begin position="1"/>
        <end position="11"/>
    </location>
</feature>
<dbReference type="InterPro" id="IPR033696">
    <property type="entry name" value="POLO_box_Plk4_C"/>
</dbReference>
<dbReference type="InterPro" id="IPR046437">
    <property type="entry name" value="Ser_Thr-PK_POLO_box_1_sf"/>
</dbReference>